<protein>
    <submittedName>
        <fullName evidence="1">Uncharacterized protein</fullName>
    </submittedName>
</protein>
<name>A0A3N0XVX0_ANAGA</name>
<evidence type="ECO:0000313" key="2">
    <source>
        <dbReference type="Proteomes" id="UP000281406"/>
    </source>
</evidence>
<keyword evidence="2" id="KW-1185">Reference proteome</keyword>
<organism evidence="1 2">
    <name type="scientific">Anabarilius grahami</name>
    <name type="common">Kanglang fish</name>
    <name type="synonym">Barilius grahami</name>
    <dbReference type="NCBI Taxonomy" id="495550"/>
    <lineage>
        <taxon>Eukaryota</taxon>
        <taxon>Metazoa</taxon>
        <taxon>Chordata</taxon>
        <taxon>Craniata</taxon>
        <taxon>Vertebrata</taxon>
        <taxon>Euteleostomi</taxon>
        <taxon>Actinopterygii</taxon>
        <taxon>Neopterygii</taxon>
        <taxon>Teleostei</taxon>
        <taxon>Ostariophysi</taxon>
        <taxon>Cypriniformes</taxon>
        <taxon>Xenocyprididae</taxon>
        <taxon>Xenocypridinae</taxon>
        <taxon>Xenocypridinae incertae sedis</taxon>
        <taxon>Anabarilius</taxon>
    </lineage>
</organism>
<accession>A0A3N0XVX0</accession>
<gene>
    <name evidence="1" type="ORF">DPX16_21489</name>
</gene>
<dbReference type="AlphaFoldDB" id="A0A3N0XVX0"/>
<proteinExistence type="predicted"/>
<evidence type="ECO:0000313" key="1">
    <source>
        <dbReference type="EMBL" id="ROJ62503.1"/>
    </source>
</evidence>
<dbReference type="EMBL" id="RJVU01059915">
    <property type="protein sequence ID" value="ROJ62503.1"/>
    <property type="molecule type" value="Genomic_DNA"/>
</dbReference>
<sequence>MITVTCKEEVDFDGVPIGHESGFPTLMHTSFREEDDGMPQEKEMSNMVRRRIREFVNHEPSASRHVCPGASVIDLSSQELVPTLNHPLKFFLLRRPSLAC</sequence>
<dbReference type="Proteomes" id="UP000281406">
    <property type="component" value="Unassembled WGS sequence"/>
</dbReference>
<reference evidence="1 2" key="1">
    <citation type="submission" date="2018-10" db="EMBL/GenBank/DDBJ databases">
        <title>Genome assembly for a Yunnan-Guizhou Plateau 3E fish, Anabarilius grahami (Regan), and its evolutionary and genetic applications.</title>
        <authorList>
            <person name="Jiang W."/>
        </authorList>
    </citation>
    <scope>NUCLEOTIDE SEQUENCE [LARGE SCALE GENOMIC DNA]</scope>
    <source>
        <strain evidence="1">AG-KIZ</strain>
        <tissue evidence="1">Muscle</tissue>
    </source>
</reference>
<comment type="caution">
    <text evidence="1">The sequence shown here is derived from an EMBL/GenBank/DDBJ whole genome shotgun (WGS) entry which is preliminary data.</text>
</comment>